<feature type="transmembrane region" description="Helical" evidence="1">
    <location>
        <begin position="12"/>
        <end position="36"/>
    </location>
</feature>
<name>A0A6N6MV50_9HYPH</name>
<reference evidence="2 3" key="1">
    <citation type="submission" date="2019-09" db="EMBL/GenBank/DDBJ databases">
        <title>YIM 132548 draft genome.</title>
        <authorList>
            <person name="Jiang L."/>
        </authorList>
    </citation>
    <scope>NUCLEOTIDE SEQUENCE [LARGE SCALE GENOMIC DNA]</scope>
    <source>
        <strain evidence="2 3">YIM 132548</strain>
    </source>
</reference>
<keyword evidence="1" id="KW-1133">Transmembrane helix</keyword>
<organism evidence="2 3">
    <name type="scientific">Methylobacterium planeticum</name>
    <dbReference type="NCBI Taxonomy" id="2615211"/>
    <lineage>
        <taxon>Bacteria</taxon>
        <taxon>Pseudomonadati</taxon>
        <taxon>Pseudomonadota</taxon>
        <taxon>Alphaproteobacteria</taxon>
        <taxon>Hyphomicrobiales</taxon>
        <taxon>Methylobacteriaceae</taxon>
        <taxon>Methylobacterium</taxon>
    </lineage>
</organism>
<sequence>MTVAVQAHRLVVVVVALAFAVAPIANPLLLGLVLILGGTVAAYRGASDLVAIARDGEVVFRHYI</sequence>
<dbReference type="RefSeq" id="WP_150961934.1">
    <property type="nucleotide sequence ID" value="NZ_VZZJ01000003.1"/>
</dbReference>
<accession>A0A6N6MV50</accession>
<keyword evidence="3" id="KW-1185">Reference proteome</keyword>
<dbReference type="Proteomes" id="UP000441523">
    <property type="component" value="Unassembled WGS sequence"/>
</dbReference>
<gene>
    <name evidence="2" type="ORF">F6X51_03995</name>
</gene>
<evidence type="ECO:0000256" key="1">
    <source>
        <dbReference type="SAM" id="Phobius"/>
    </source>
</evidence>
<evidence type="ECO:0000313" key="2">
    <source>
        <dbReference type="EMBL" id="KAB1075062.1"/>
    </source>
</evidence>
<protein>
    <submittedName>
        <fullName evidence="2">Uncharacterized protein</fullName>
    </submittedName>
</protein>
<dbReference type="EMBL" id="VZZJ01000003">
    <property type="protein sequence ID" value="KAB1075062.1"/>
    <property type="molecule type" value="Genomic_DNA"/>
</dbReference>
<keyword evidence="1" id="KW-0812">Transmembrane</keyword>
<comment type="caution">
    <text evidence="2">The sequence shown here is derived from an EMBL/GenBank/DDBJ whole genome shotgun (WGS) entry which is preliminary data.</text>
</comment>
<evidence type="ECO:0000313" key="3">
    <source>
        <dbReference type="Proteomes" id="UP000441523"/>
    </source>
</evidence>
<dbReference type="AlphaFoldDB" id="A0A6N6MV50"/>
<keyword evidence="1" id="KW-0472">Membrane</keyword>
<proteinExistence type="predicted"/>